<dbReference type="RefSeq" id="WP_317942498.1">
    <property type="nucleotide sequence ID" value="NZ_JAUBDI010000003.1"/>
</dbReference>
<dbReference type="EMBL" id="JAUBDI010000003">
    <property type="protein sequence ID" value="MDW0112613.1"/>
    <property type="molecule type" value="Genomic_DNA"/>
</dbReference>
<dbReference type="SUPFAM" id="SSF55729">
    <property type="entry name" value="Acyl-CoA N-acyltransferases (Nat)"/>
    <property type="match status" value="1"/>
</dbReference>
<dbReference type="InterPro" id="IPR016181">
    <property type="entry name" value="Acyl_CoA_acyltransferase"/>
</dbReference>
<gene>
    <name evidence="4" type="ORF">QT711_05415</name>
</gene>
<comment type="caution">
    <text evidence="4">The sequence shown here is derived from an EMBL/GenBank/DDBJ whole genome shotgun (WGS) entry which is preliminary data.</text>
</comment>
<evidence type="ECO:0000259" key="3">
    <source>
        <dbReference type="PROSITE" id="PS51186"/>
    </source>
</evidence>
<dbReference type="Gene3D" id="3.40.630.30">
    <property type="match status" value="1"/>
</dbReference>
<dbReference type="InterPro" id="IPR000182">
    <property type="entry name" value="GNAT_dom"/>
</dbReference>
<dbReference type="Proteomes" id="UP001282284">
    <property type="component" value="Unassembled WGS sequence"/>
</dbReference>
<keyword evidence="1" id="KW-0808">Transferase</keyword>
<evidence type="ECO:0000256" key="1">
    <source>
        <dbReference type="ARBA" id="ARBA00022679"/>
    </source>
</evidence>
<keyword evidence="5" id="KW-1185">Reference proteome</keyword>
<dbReference type="PANTHER" id="PTHR43420">
    <property type="entry name" value="ACETYLTRANSFERASE"/>
    <property type="match status" value="1"/>
</dbReference>
<dbReference type="Pfam" id="PF00583">
    <property type="entry name" value="Acetyltransf_1"/>
    <property type="match status" value="1"/>
</dbReference>
<accession>A0ABU4G8H7</accession>
<feature type="domain" description="N-acetyltransferase" evidence="3">
    <location>
        <begin position="3"/>
        <end position="147"/>
    </location>
</feature>
<organism evidence="4 5">
    <name type="scientific">Sporosarcina saromensis</name>
    <dbReference type="NCBI Taxonomy" id="359365"/>
    <lineage>
        <taxon>Bacteria</taxon>
        <taxon>Bacillati</taxon>
        <taxon>Bacillota</taxon>
        <taxon>Bacilli</taxon>
        <taxon>Bacillales</taxon>
        <taxon>Caryophanaceae</taxon>
        <taxon>Sporosarcina</taxon>
    </lineage>
</organism>
<evidence type="ECO:0000256" key="2">
    <source>
        <dbReference type="ARBA" id="ARBA00023315"/>
    </source>
</evidence>
<keyword evidence="2" id="KW-0012">Acyltransferase</keyword>
<protein>
    <submittedName>
        <fullName evidence="4">GNAT family N-acetyltransferase</fullName>
    </submittedName>
</protein>
<name>A0ABU4G8H7_9BACL</name>
<evidence type="ECO:0000313" key="4">
    <source>
        <dbReference type="EMBL" id="MDW0112613.1"/>
    </source>
</evidence>
<proteinExistence type="predicted"/>
<sequence>MNYTIDTVLESNEDFSAFLKTKIREFNNEHSIHHENSRQQGAIQPIHLIVGDDDGNWIGGIAAEVYWNWVEINDFWLHPNLRGNGLGRLLLQRVEDIAYKKGATKVLLTTFDFQAKTFYELHGYVVVGEVKDYPPGSSYYTMVKLLN</sequence>
<dbReference type="PROSITE" id="PS51186">
    <property type="entry name" value="GNAT"/>
    <property type="match status" value="1"/>
</dbReference>
<evidence type="ECO:0000313" key="5">
    <source>
        <dbReference type="Proteomes" id="UP001282284"/>
    </source>
</evidence>
<reference evidence="4 5" key="1">
    <citation type="submission" date="2023-06" db="EMBL/GenBank/DDBJ databases">
        <title>Sporosarcina sp. nov., isolated from Korean traditional fermented seafood 'Jeotgal'.</title>
        <authorList>
            <person name="Yang A.I."/>
            <person name="Shin N.-R."/>
        </authorList>
    </citation>
    <scope>NUCLEOTIDE SEQUENCE [LARGE SCALE GENOMIC DNA]</scope>
    <source>
        <strain evidence="4 5">KCTC13119</strain>
    </source>
</reference>
<dbReference type="InterPro" id="IPR050680">
    <property type="entry name" value="YpeA/RimI_acetyltransf"/>
</dbReference>
<dbReference type="CDD" id="cd04301">
    <property type="entry name" value="NAT_SF"/>
    <property type="match status" value="1"/>
</dbReference>